<dbReference type="RefSeq" id="WP_171561068.1">
    <property type="nucleotide sequence ID" value="NZ_JABFCS010000001.1"/>
</dbReference>
<accession>A0A849KA55</accession>
<evidence type="ECO:0008006" key="3">
    <source>
        <dbReference type="Google" id="ProtNLM"/>
    </source>
</evidence>
<dbReference type="InterPro" id="IPR038396">
    <property type="entry name" value="SpoIIAA-like_sf"/>
</dbReference>
<dbReference type="Proteomes" id="UP000552954">
    <property type="component" value="Unassembled WGS sequence"/>
</dbReference>
<dbReference type="Gene3D" id="3.40.50.10600">
    <property type="entry name" value="SpoIIaa-like domains"/>
    <property type="match status" value="1"/>
</dbReference>
<dbReference type="EMBL" id="JABFCS010000001">
    <property type="protein sequence ID" value="NNU44340.1"/>
    <property type="molecule type" value="Genomic_DNA"/>
</dbReference>
<reference evidence="1 2" key="2">
    <citation type="submission" date="2020-06" db="EMBL/GenBank/DDBJ databases">
        <title>Ramlibacter rhizophilus sp. nov., isolated from rhizosphere soil of national flower Mugunghwa from South Korea.</title>
        <authorList>
            <person name="Zheng-Fei Y."/>
            <person name="Huan T."/>
        </authorList>
    </citation>
    <scope>NUCLEOTIDE SEQUENCE [LARGE SCALE GENOMIC DNA]</scope>
    <source>
        <strain evidence="1 2">B156</strain>
    </source>
</reference>
<dbReference type="SUPFAM" id="SSF52091">
    <property type="entry name" value="SpoIIaa-like"/>
    <property type="match status" value="1"/>
</dbReference>
<comment type="caution">
    <text evidence="1">The sequence shown here is derived from an EMBL/GenBank/DDBJ whole genome shotgun (WGS) entry which is preliminary data.</text>
</comment>
<keyword evidence="2" id="KW-1185">Reference proteome</keyword>
<protein>
    <recommendedName>
        <fullName evidence="3">STAS/SEC14 domain-containing protein</fullName>
    </recommendedName>
</protein>
<proteinExistence type="predicted"/>
<name>A0A849KA55_9BURK</name>
<dbReference type="InterPro" id="IPR021866">
    <property type="entry name" value="SpoIIAA-like"/>
</dbReference>
<sequence>MKGEPSLGQFLSLIQIIAVETGTWTSRRVLFDLRGIRTLTSFTDHYAIGEETARQLHHLHRIASVVDPDMITRASEKTARRSGVNLTVFTDEAEAVRWLTD</sequence>
<evidence type="ECO:0000313" key="2">
    <source>
        <dbReference type="Proteomes" id="UP000552954"/>
    </source>
</evidence>
<dbReference type="InterPro" id="IPR036513">
    <property type="entry name" value="STAS_dom_sf"/>
</dbReference>
<gene>
    <name evidence="1" type="ORF">HK415_15965</name>
</gene>
<evidence type="ECO:0000313" key="1">
    <source>
        <dbReference type="EMBL" id="NNU44340.1"/>
    </source>
</evidence>
<dbReference type="Pfam" id="PF11964">
    <property type="entry name" value="SpoIIAA-like"/>
    <property type="match status" value="1"/>
</dbReference>
<reference evidence="1 2" key="1">
    <citation type="submission" date="2020-05" db="EMBL/GenBank/DDBJ databases">
        <authorList>
            <person name="Khan S.A."/>
            <person name="Jeon C.O."/>
            <person name="Chun B.H."/>
        </authorList>
    </citation>
    <scope>NUCLEOTIDE SEQUENCE [LARGE SCALE GENOMIC DNA]</scope>
    <source>
        <strain evidence="1 2">B156</strain>
    </source>
</reference>
<dbReference type="AlphaFoldDB" id="A0A849KA55"/>
<organism evidence="1 2">
    <name type="scientific">Ramlibacter montanisoli</name>
    <dbReference type="NCBI Taxonomy" id="2732512"/>
    <lineage>
        <taxon>Bacteria</taxon>
        <taxon>Pseudomonadati</taxon>
        <taxon>Pseudomonadota</taxon>
        <taxon>Betaproteobacteria</taxon>
        <taxon>Burkholderiales</taxon>
        <taxon>Comamonadaceae</taxon>
        <taxon>Ramlibacter</taxon>
    </lineage>
</organism>